<dbReference type="Gene3D" id="3.40.50.720">
    <property type="entry name" value="NAD(P)-binding Rossmann-like Domain"/>
    <property type="match status" value="1"/>
</dbReference>
<dbReference type="NCBIfam" id="NF009386">
    <property type="entry name" value="PRK12745.1"/>
    <property type="match status" value="1"/>
</dbReference>
<dbReference type="KEGG" id="vbh:CMV30_10980"/>
<dbReference type="InterPro" id="IPR002347">
    <property type="entry name" value="SDR_fam"/>
</dbReference>
<dbReference type="OrthoDB" id="9803333at2"/>
<sequence>MSSTQNPIPVVLVTGAGRGLGRGVAIQLAAEGCSVAINYAGNRAAAEETVGLCQQASKSPAQKFLPVQADISSKADRTRLVSETIANLGRIDALVNNAGIAPKVRADITEASEESFEELIRTNLQGPYFLTQSVVQHWLSGKQTPALPTGFKIIYVTSISANTASVNRGDYCISKAGLAMAAQLWATRLAADNIQVVELRPGIMATDMTAGVKGKYDKLLEDGLVPQKRWGTGEDVGRAVRAIIAGDLPFSTGAVIPIDGGFHLRRL</sequence>
<reference evidence="3 4" key="1">
    <citation type="submission" date="2017-09" db="EMBL/GenBank/DDBJ databases">
        <title>Complete genome sequence of Verrucomicrobial strain HZ-65, isolated from freshwater.</title>
        <authorList>
            <person name="Choi A."/>
        </authorList>
    </citation>
    <scope>NUCLEOTIDE SEQUENCE [LARGE SCALE GENOMIC DNA]</scope>
    <source>
        <strain evidence="3 4">HZ-65</strain>
    </source>
</reference>
<dbReference type="InterPro" id="IPR036291">
    <property type="entry name" value="NAD(P)-bd_dom_sf"/>
</dbReference>
<evidence type="ECO:0000313" key="4">
    <source>
        <dbReference type="Proteomes" id="UP000217265"/>
    </source>
</evidence>
<comment type="similarity">
    <text evidence="1">Belongs to the short-chain dehydrogenases/reductases (SDR) family.</text>
</comment>
<evidence type="ECO:0000256" key="1">
    <source>
        <dbReference type="ARBA" id="ARBA00006484"/>
    </source>
</evidence>
<dbReference type="PANTHER" id="PTHR43639:SF1">
    <property type="entry name" value="SHORT-CHAIN DEHYDROGENASE_REDUCTASE FAMILY PROTEIN"/>
    <property type="match status" value="1"/>
</dbReference>
<dbReference type="SUPFAM" id="SSF51735">
    <property type="entry name" value="NAD(P)-binding Rossmann-fold domains"/>
    <property type="match status" value="1"/>
</dbReference>
<dbReference type="RefSeq" id="WP_096056066.1">
    <property type="nucleotide sequence ID" value="NZ_CP023344.1"/>
</dbReference>
<proteinExistence type="inferred from homology"/>
<dbReference type="PRINTS" id="PR00081">
    <property type="entry name" value="GDHRDH"/>
</dbReference>
<name>A0A290Q7F9_9BACT</name>
<keyword evidence="4" id="KW-1185">Reference proteome</keyword>
<evidence type="ECO:0000313" key="3">
    <source>
        <dbReference type="EMBL" id="ATC64434.1"/>
    </source>
</evidence>
<dbReference type="EMBL" id="CP023344">
    <property type="protein sequence ID" value="ATC64434.1"/>
    <property type="molecule type" value="Genomic_DNA"/>
</dbReference>
<dbReference type="AlphaFoldDB" id="A0A290Q7F9"/>
<organism evidence="3 4">
    <name type="scientific">Nibricoccus aquaticus</name>
    <dbReference type="NCBI Taxonomy" id="2576891"/>
    <lineage>
        <taxon>Bacteria</taxon>
        <taxon>Pseudomonadati</taxon>
        <taxon>Verrucomicrobiota</taxon>
        <taxon>Opitutia</taxon>
        <taxon>Opitutales</taxon>
        <taxon>Opitutaceae</taxon>
        <taxon>Nibricoccus</taxon>
    </lineage>
</organism>
<accession>A0A290Q7F9</accession>
<dbReference type="PANTHER" id="PTHR43639">
    <property type="entry name" value="OXIDOREDUCTASE, SHORT-CHAIN DEHYDROGENASE/REDUCTASE FAMILY (AFU_ORTHOLOGUE AFUA_5G02870)"/>
    <property type="match status" value="1"/>
</dbReference>
<dbReference type="GO" id="GO:0016491">
    <property type="term" value="F:oxidoreductase activity"/>
    <property type="evidence" value="ECO:0007669"/>
    <property type="project" value="UniProtKB-KW"/>
</dbReference>
<evidence type="ECO:0000256" key="2">
    <source>
        <dbReference type="ARBA" id="ARBA00023002"/>
    </source>
</evidence>
<protein>
    <submittedName>
        <fullName evidence="3">3-ketoacyl-ACP reductase</fullName>
    </submittedName>
</protein>
<dbReference type="Proteomes" id="UP000217265">
    <property type="component" value="Chromosome"/>
</dbReference>
<dbReference type="Pfam" id="PF13561">
    <property type="entry name" value="adh_short_C2"/>
    <property type="match status" value="1"/>
</dbReference>
<gene>
    <name evidence="3" type="ORF">CMV30_10980</name>
</gene>
<keyword evidence="2" id="KW-0560">Oxidoreductase</keyword>